<name>A0A6A7GAB1_9CRUS</name>
<keyword evidence="1" id="KW-0812">Transmembrane</keyword>
<feature type="transmembrane region" description="Helical" evidence="1">
    <location>
        <begin position="155"/>
        <end position="178"/>
    </location>
</feature>
<evidence type="ECO:0000256" key="1">
    <source>
        <dbReference type="SAM" id="Phobius"/>
    </source>
</evidence>
<feature type="transmembrane region" description="Helical" evidence="1">
    <location>
        <begin position="129"/>
        <end position="148"/>
    </location>
</feature>
<dbReference type="AlphaFoldDB" id="A0A6A7GAB1"/>
<protein>
    <submittedName>
        <fullName evidence="2">Uncharacterized protein</fullName>
    </submittedName>
</protein>
<feature type="transmembrane region" description="Helical" evidence="1">
    <location>
        <begin position="28"/>
        <end position="46"/>
    </location>
</feature>
<accession>A0A6A7GAB1</accession>
<keyword evidence="1" id="KW-0472">Membrane</keyword>
<keyword evidence="1" id="KW-1133">Transmembrane helix</keyword>
<organism evidence="2">
    <name type="scientific">Hirondellea gigas</name>
    <dbReference type="NCBI Taxonomy" id="1518452"/>
    <lineage>
        <taxon>Eukaryota</taxon>
        <taxon>Metazoa</taxon>
        <taxon>Ecdysozoa</taxon>
        <taxon>Arthropoda</taxon>
        <taxon>Crustacea</taxon>
        <taxon>Multicrustacea</taxon>
        <taxon>Malacostraca</taxon>
        <taxon>Eumalacostraca</taxon>
        <taxon>Peracarida</taxon>
        <taxon>Amphipoda</taxon>
        <taxon>Amphilochidea</taxon>
        <taxon>Lysianassida</taxon>
        <taxon>Lysianassidira</taxon>
        <taxon>Lysianassoidea</taxon>
        <taxon>Lysianassidae</taxon>
        <taxon>Hirondellea</taxon>
    </lineage>
</organism>
<dbReference type="EMBL" id="IACT01009106">
    <property type="protein sequence ID" value="LAC28217.1"/>
    <property type="molecule type" value="mRNA"/>
</dbReference>
<feature type="transmembrane region" description="Helical" evidence="1">
    <location>
        <begin position="72"/>
        <end position="94"/>
    </location>
</feature>
<feature type="transmembrane region" description="Helical" evidence="1">
    <location>
        <begin position="106"/>
        <end position="123"/>
    </location>
</feature>
<proteinExistence type="evidence at transcript level"/>
<evidence type="ECO:0000313" key="2">
    <source>
        <dbReference type="EMBL" id="LAC28217.1"/>
    </source>
</evidence>
<reference evidence="2" key="1">
    <citation type="submission" date="2017-11" db="EMBL/GenBank/DDBJ databases">
        <title>The sensing device of the deep-sea amphipod.</title>
        <authorList>
            <person name="Kobayashi H."/>
            <person name="Nagahama T."/>
            <person name="Arai W."/>
            <person name="Sasagawa Y."/>
            <person name="Umeda M."/>
            <person name="Hayashi T."/>
            <person name="Nikaido I."/>
            <person name="Watanabe H."/>
            <person name="Oguri K."/>
            <person name="Kitazato H."/>
            <person name="Fujioka K."/>
            <person name="Kido Y."/>
            <person name="Takami H."/>
        </authorList>
    </citation>
    <scope>NUCLEOTIDE SEQUENCE</scope>
    <source>
        <tissue evidence="2">Whole body</tissue>
    </source>
</reference>
<sequence>MFMVYPSIFFYLLFNKENRFWLLKKEPYIAFIISILMFSPVIYWNYAHNWGSFEFHLEGRQSKTFRFRPTKFFRFVGGQVGVVSPVLFFGLFIASIKNFKKPDVNLLFWFALPLIGVFTLSSLSNNSKVHWLACAYIPMIIVFVKYIEFNKLWRIGIVLAGSLSLILYIVTTTLIIPLKPKENALADMQGWDLAGERVEEIYEESIKGGKEWFLFGDRYQTSSQLAAYLPKKEYVYNLSGGISQFDYWRDPSKIIGKNGIFVATSFYNRKPEDKFIFDRAELVETVVFKRWGRVQREYFIYKVYNYRGRK</sequence>